<keyword evidence="5" id="KW-1185">Reference proteome</keyword>
<feature type="non-terminal residue" evidence="4">
    <location>
        <position position="108"/>
    </location>
</feature>
<evidence type="ECO:0000313" key="4">
    <source>
        <dbReference type="EMBL" id="VFV39103.1"/>
    </source>
</evidence>
<name>A0A485P4B4_LYNPA</name>
<accession>A0A485P4B4</accession>
<protein>
    <submittedName>
        <fullName evidence="4">Uromodulin-like 1</fullName>
    </submittedName>
</protein>
<dbReference type="EMBL" id="CAAGRJ010026900">
    <property type="protein sequence ID" value="VFV39103.1"/>
    <property type="molecule type" value="Genomic_DNA"/>
</dbReference>
<dbReference type="Proteomes" id="UP000386466">
    <property type="component" value="Unassembled WGS sequence"/>
</dbReference>
<keyword evidence="1" id="KW-0732">Signal</keyword>
<evidence type="ECO:0000256" key="1">
    <source>
        <dbReference type="ARBA" id="ARBA00022729"/>
    </source>
</evidence>
<evidence type="ECO:0000313" key="5">
    <source>
        <dbReference type="Proteomes" id="UP000386466"/>
    </source>
</evidence>
<evidence type="ECO:0000259" key="3">
    <source>
        <dbReference type="PROSITE" id="PS51041"/>
    </source>
</evidence>
<feature type="non-terminal residue" evidence="4">
    <location>
        <position position="1"/>
    </location>
</feature>
<feature type="domain" description="EMI" evidence="3">
    <location>
        <begin position="35"/>
        <end position="108"/>
    </location>
</feature>
<evidence type="ECO:0000256" key="2">
    <source>
        <dbReference type="ARBA" id="ARBA00023157"/>
    </source>
</evidence>
<proteinExistence type="predicted"/>
<keyword evidence="2" id="KW-1015">Disulfide bond</keyword>
<gene>
    <name evidence="4" type="ORF">LYPA_23C016148</name>
</gene>
<dbReference type="PROSITE" id="PS51041">
    <property type="entry name" value="EMI"/>
    <property type="match status" value="1"/>
</dbReference>
<dbReference type="InterPro" id="IPR011489">
    <property type="entry name" value="EMI_domain"/>
</dbReference>
<sequence>CKTKPRATLPNSWCRKPRALSCSAPSLENGLSLLSFQLCNYSVTRNIQKVEAVHTSHVTYAPCGGWIPWRRCPKTVYRTRYLAVDVPQPRNVTDCCRGYEQLGLYCVP</sequence>
<organism evidence="4 5">
    <name type="scientific">Lynx pardinus</name>
    <name type="common">Iberian lynx</name>
    <name type="synonym">Felis pardina</name>
    <dbReference type="NCBI Taxonomy" id="191816"/>
    <lineage>
        <taxon>Eukaryota</taxon>
        <taxon>Metazoa</taxon>
        <taxon>Chordata</taxon>
        <taxon>Craniata</taxon>
        <taxon>Vertebrata</taxon>
        <taxon>Euteleostomi</taxon>
        <taxon>Mammalia</taxon>
        <taxon>Eutheria</taxon>
        <taxon>Laurasiatheria</taxon>
        <taxon>Carnivora</taxon>
        <taxon>Feliformia</taxon>
        <taxon>Felidae</taxon>
        <taxon>Felinae</taxon>
        <taxon>Lynx</taxon>
    </lineage>
</organism>
<reference evidence="4 5" key="1">
    <citation type="submission" date="2019-01" db="EMBL/GenBank/DDBJ databases">
        <authorList>
            <person name="Alioto T."/>
            <person name="Alioto T."/>
        </authorList>
    </citation>
    <scope>NUCLEOTIDE SEQUENCE [LARGE SCALE GENOMIC DNA]</scope>
</reference>
<dbReference type="AlphaFoldDB" id="A0A485P4B4"/>